<reference evidence="1" key="1">
    <citation type="submission" date="2022-05" db="EMBL/GenBank/DDBJ databases">
        <title>Chromosome-level genome of Chaenocephalus aceratus.</title>
        <authorList>
            <person name="Park H."/>
        </authorList>
    </citation>
    <scope>NUCLEOTIDE SEQUENCE</scope>
    <source>
        <strain evidence="1">KU_202001</strain>
    </source>
</reference>
<name>A0ACB9W5W1_CHAAC</name>
<evidence type="ECO:0000313" key="1">
    <source>
        <dbReference type="EMBL" id="KAI4808199.1"/>
    </source>
</evidence>
<keyword evidence="2" id="KW-1185">Reference proteome</keyword>
<organism evidence="1 2">
    <name type="scientific">Chaenocephalus aceratus</name>
    <name type="common">Blackfin icefish</name>
    <name type="synonym">Chaenichthys aceratus</name>
    <dbReference type="NCBI Taxonomy" id="36190"/>
    <lineage>
        <taxon>Eukaryota</taxon>
        <taxon>Metazoa</taxon>
        <taxon>Chordata</taxon>
        <taxon>Craniata</taxon>
        <taxon>Vertebrata</taxon>
        <taxon>Euteleostomi</taxon>
        <taxon>Actinopterygii</taxon>
        <taxon>Neopterygii</taxon>
        <taxon>Teleostei</taxon>
        <taxon>Neoteleostei</taxon>
        <taxon>Acanthomorphata</taxon>
        <taxon>Eupercaria</taxon>
        <taxon>Perciformes</taxon>
        <taxon>Notothenioidei</taxon>
        <taxon>Channichthyidae</taxon>
        <taxon>Chaenocephalus</taxon>
    </lineage>
</organism>
<comment type="caution">
    <text evidence="1">The sequence shown here is derived from an EMBL/GenBank/DDBJ whole genome shotgun (WGS) entry which is preliminary data.</text>
</comment>
<protein>
    <submittedName>
        <fullName evidence="1">Uncharacterized protein</fullName>
    </submittedName>
</protein>
<dbReference type="EMBL" id="CM043802">
    <property type="protein sequence ID" value="KAI4808199.1"/>
    <property type="molecule type" value="Genomic_DNA"/>
</dbReference>
<sequence length="583" mass="68405">MAHPVYKDCLLKQQIMMQKQAKKVYRSDKAAEVDFKRRDRQRAVDTADDKRLFQEAGVRKSDLLKEKIRKDNEAMDVSKREKERKADQQRREKEEERRQKLIDVQRKEEKETCQRRRDRLAVKDKQVKQTKEKKLLKEKERQQEKEEREKLRALDEQHQQELRHEQRKELEAKDKNGKGPDYNYSCQDTAEPLPKLAPRPTLLTRRYRERDSLQQAVVDVRLHFLPQLSRTGDAHHGSKDAGEPLPTKVNSGWQGTPSMEEKIKQYREMDKFQIKESSTADEQPSCFDRLSEEQNKLEVYLKRQNNIKHKEVLISDAAVKKALLQYEIREEIRAARKMPDYNYSCRETDEPLPKRAPQPTLLMRRYQERDSLQQAMVDVRTHFLPPLSRAGDAHHGSKDAGEPLPTKVNSGWQGTPSMEEKIKQYREMDTFQIKKSSTADQQPTRLPTIKTPEAPAGRRSPRTGVESSKNRGKETGERLPILDTPKTRETKLENIKEIQQRTLLPTIYKKKSEENLQRVPPITTKNTPAVKIRFPRCVLRAQMTVTGEPLHRLSTEQTQMIKRKQLLLPKWPIYNPQLSNPLL</sequence>
<dbReference type="Proteomes" id="UP001057452">
    <property type="component" value="Chromosome 18"/>
</dbReference>
<gene>
    <name evidence="1" type="ORF">KUCAC02_000264</name>
</gene>
<proteinExistence type="predicted"/>
<accession>A0ACB9W5W1</accession>
<evidence type="ECO:0000313" key="2">
    <source>
        <dbReference type="Proteomes" id="UP001057452"/>
    </source>
</evidence>